<dbReference type="FunFam" id="3.90.550.50:FF:000006">
    <property type="entry name" value="Fringe-related protein-like"/>
    <property type="match status" value="1"/>
</dbReference>
<dbReference type="Pfam" id="PF04646">
    <property type="entry name" value="DUF604"/>
    <property type="match status" value="1"/>
</dbReference>
<keyword evidence="3" id="KW-1185">Reference proteome</keyword>
<gene>
    <name evidence="2" type="ORF">Acr_17g0011010</name>
</gene>
<dbReference type="GO" id="GO:0016740">
    <property type="term" value="F:transferase activity"/>
    <property type="evidence" value="ECO:0007669"/>
    <property type="project" value="UniProtKB-KW"/>
</dbReference>
<proteinExistence type="predicted"/>
<dbReference type="EMBL" id="BJWL01000017">
    <property type="protein sequence ID" value="GFZ05529.1"/>
    <property type="molecule type" value="Genomic_DNA"/>
</dbReference>
<accession>A0A7J0G435</accession>
<keyword evidence="1" id="KW-0812">Transmembrane</keyword>
<dbReference type="Proteomes" id="UP000585474">
    <property type="component" value="Unassembled WGS sequence"/>
</dbReference>
<feature type="transmembrane region" description="Helical" evidence="1">
    <location>
        <begin position="21"/>
        <end position="40"/>
    </location>
</feature>
<evidence type="ECO:0000313" key="2">
    <source>
        <dbReference type="EMBL" id="GFZ05529.1"/>
    </source>
</evidence>
<keyword evidence="2" id="KW-0808">Transferase</keyword>
<organism evidence="2 3">
    <name type="scientific">Actinidia rufa</name>
    <dbReference type="NCBI Taxonomy" id="165716"/>
    <lineage>
        <taxon>Eukaryota</taxon>
        <taxon>Viridiplantae</taxon>
        <taxon>Streptophyta</taxon>
        <taxon>Embryophyta</taxon>
        <taxon>Tracheophyta</taxon>
        <taxon>Spermatophyta</taxon>
        <taxon>Magnoliopsida</taxon>
        <taxon>eudicotyledons</taxon>
        <taxon>Gunneridae</taxon>
        <taxon>Pentapetalae</taxon>
        <taxon>asterids</taxon>
        <taxon>Ericales</taxon>
        <taxon>Actinidiaceae</taxon>
        <taxon>Actinidia</taxon>
    </lineage>
</organism>
<dbReference type="AlphaFoldDB" id="A0A7J0G435"/>
<evidence type="ECO:0000256" key="1">
    <source>
        <dbReference type="SAM" id="Phobius"/>
    </source>
</evidence>
<sequence length="475" mass="54597">MQLPHQLSPKPRNSFSLLVNLIRIFSFLCIIYLFLTLFLLHSSKFVSFSSSENVFPPTSIEHIVFGIASNQDSWSKGKDYVKLWWRPDKMRGCVFHEKMPPNKPFQNDSDSLPPMCISEDTARFRYTYRGGPRSSVRIARVVSETVSLNHSNVRWFVFGDDDTVFFPENLVKTLSKYDHELWHYIGTNSEVLTQNKLFSFDMAFGGAGFAISYPLARVLASVFDSCLDRYPHIYGSDGRVHACIAELGIGMAHEPGFHQMDIRGNVFGLLAAHPNTPVVSLHNLDQTDPIFPNMTTTKALEHLLHAAKVDPHRLLQQTVCYDRWFSWTFSVSWGYAVQVFGNHVFLPDVLRAQQTFQPWRRGNPLAEAFNFDTRDHHPDPCRRPTVFFFDRVDFGRDGKIKSSYRRLISENCTFDNFSPKKLEEIRVLSNKLELGIKQLQAPRRHCCDVLPSSVGKVMDIGIRECREDELINMHP</sequence>
<keyword evidence="1" id="KW-0472">Membrane</keyword>
<reference evidence="2 3" key="1">
    <citation type="submission" date="2019-07" db="EMBL/GenBank/DDBJ databases">
        <title>De Novo Assembly of kiwifruit Actinidia rufa.</title>
        <authorList>
            <person name="Sugita-Konishi S."/>
            <person name="Sato K."/>
            <person name="Mori E."/>
            <person name="Abe Y."/>
            <person name="Kisaki G."/>
            <person name="Hamano K."/>
            <person name="Suezawa K."/>
            <person name="Otani M."/>
            <person name="Fukuda T."/>
            <person name="Manabe T."/>
            <person name="Gomi K."/>
            <person name="Tabuchi M."/>
            <person name="Akimitsu K."/>
            <person name="Kataoka I."/>
        </authorList>
    </citation>
    <scope>NUCLEOTIDE SEQUENCE [LARGE SCALE GENOMIC DNA]</scope>
    <source>
        <strain evidence="3">cv. Fuchu</strain>
    </source>
</reference>
<keyword evidence="1" id="KW-1133">Transmembrane helix</keyword>
<dbReference type="InterPro" id="IPR006740">
    <property type="entry name" value="DUF604"/>
</dbReference>
<dbReference type="OrthoDB" id="421979at2759"/>
<evidence type="ECO:0000313" key="3">
    <source>
        <dbReference type="Proteomes" id="UP000585474"/>
    </source>
</evidence>
<dbReference type="PANTHER" id="PTHR10811">
    <property type="entry name" value="FRINGE-RELATED"/>
    <property type="match status" value="1"/>
</dbReference>
<protein>
    <submittedName>
        <fullName evidence="2">Glycosyltransferase</fullName>
    </submittedName>
</protein>
<name>A0A7J0G435_9ERIC</name>
<dbReference type="Gene3D" id="3.90.550.50">
    <property type="match status" value="1"/>
</dbReference>
<comment type="caution">
    <text evidence="2">The sequence shown here is derived from an EMBL/GenBank/DDBJ whole genome shotgun (WGS) entry which is preliminary data.</text>
</comment>